<organism evidence="2 3">
    <name type="scientific">Hortaea werneckii</name>
    <name type="common">Black yeast</name>
    <name type="synonym">Cladosporium werneckii</name>
    <dbReference type="NCBI Taxonomy" id="91943"/>
    <lineage>
        <taxon>Eukaryota</taxon>
        <taxon>Fungi</taxon>
        <taxon>Dikarya</taxon>
        <taxon>Ascomycota</taxon>
        <taxon>Pezizomycotina</taxon>
        <taxon>Dothideomycetes</taxon>
        <taxon>Dothideomycetidae</taxon>
        <taxon>Mycosphaerellales</taxon>
        <taxon>Teratosphaeriaceae</taxon>
        <taxon>Hortaea</taxon>
    </lineage>
</organism>
<name>A0A3M7DR49_HORWE</name>
<dbReference type="AlphaFoldDB" id="A0A3M7DR49"/>
<evidence type="ECO:0000256" key="1">
    <source>
        <dbReference type="SAM" id="MobiDB-lite"/>
    </source>
</evidence>
<feature type="region of interest" description="Disordered" evidence="1">
    <location>
        <begin position="14"/>
        <end position="207"/>
    </location>
</feature>
<feature type="compositionally biased region" description="Basic and acidic residues" evidence="1">
    <location>
        <begin position="92"/>
        <end position="101"/>
    </location>
</feature>
<proteinExistence type="predicted"/>
<protein>
    <submittedName>
        <fullName evidence="2">Uncharacterized protein</fullName>
    </submittedName>
</protein>
<reference evidence="2 3" key="1">
    <citation type="journal article" date="2018" name="BMC Genomics">
        <title>Genomic evidence for intraspecific hybridization in a clonal and extremely halotolerant yeast.</title>
        <authorList>
            <person name="Gostincar C."/>
            <person name="Stajich J.E."/>
            <person name="Zupancic J."/>
            <person name="Zalar P."/>
            <person name="Gunde-Cimerman N."/>
        </authorList>
    </citation>
    <scope>NUCLEOTIDE SEQUENCE [LARGE SCALE GENOMIC DNA]</scope>
    <source>
        <strain evidence="2 3">EXF-10513</strain>
    </source>
</reference>
<sequence>MPSARAEWWRRVGSEVASGDLQPQSNGIASRGPSQTAFRSKETLQESPGSGGETEKDDFQRQSTPPTSKRSVATLANGERQETQRVASSFTQEREESEKVATEAAPDDESTEDEEDLDAPANKPSQPASRQESPKRKPAVPEGPFSPPSKSAKTAQSPLSTTKPRSRLGAIGGKRDTVSSVSTSPENVASTDLSASAQAPAERTASS</sequence>
<feature type="compositionally biased region" description="Polar residues" evidence="1">
    <location>
        <begin position="61"/>
        <end position="71"/>
    </location>
</feature>
<gene>
    <name evidence="2" type="ORF">D0864_11755</name>
</gene>
<feature type="non-terminal residue" evidence="2">
    <location>
        <position position="207"/>
    </location>
</feature>
<dbReference type="EMBL" id="QWIO01001755">
    <property type="protein sequence ID" value="RMY66775.1"/>
    <property type="molecule type" value="Genomic_DNA"/>
</dbReference>
<feature type="compositionally biased region" description="Acidic residues" evidence="1">
    <location>
        <begin position="105"/>
        <end position="118"/>
    </location>
</feature>
<evidence type="ECO:0000313" key="2">
    <source>
        <dbReference type="EMBL" id="RMY66775.1"/>
    </source>
</evidence>
<evidence type="ECO:0000313" key="3">
    <source>
        <dbReference type="Proteomes" id="UP000269539"/>
    </source>
</evidence>
<feature type="compositionally biased region" description="Polar residues" evidence="1">
    <location>
        <begin position="21"/>
        <end position="38"/>
    </location>
</feature>
<feature type="compositionally biased region" description="Polar residues" evidence="1">
    <location>
        <begin position="178"/>
        <end position="197"/>
    </location>
</feature>
<comment type="caution">
    <text evidence="2">The sequence shown here is derived from an EMBL/GenBank/DDBJ whole genome shotgun (WGS) entry which is preliminary data.</text>
</comment>
<feature type="compositionally biased region" description="Polar residues" evidence="1">
    <location>
        <begin position="148"/>
        <end position="163"/>
    </location>
</feature>
<dbReference type="Proteomes" id="UP000269539">
    <property type="component" value="Unassembled WGS sequence"/>
</dbReference>
<accession>A0A3M7DR49</accession>